<proteinExistence type="inferred from homology"/>
<reference evidence="2" key="1">
    <citation type="submission" date="2021-09" db="EMBL/GenBank/DDBJ databases">
        <authorList>
            <person name="Wu T."/>
            <person name="Guo S.Z."/>
        </authorList>
    </citation>
    <scope>NUCLEOTIDE SEQUENCE</scope>
    <source>
        <strain evidence="2">RSS-23</strain>
    </source>
</reference>
<dbReference type="Pfam" id="PF03695">
    <property type="entry name" value="UPF0149"/>
    <property type="match status" value="1"/>
</dbReference>
<protein>
    <submittedName>
        <fullName evidence="2">UPF0149 family protein</fullName>
    </submittedName>
</protein>
<dbReference type="EMBL" id="JAIQDJ010000004">
    <property type="protein sequence ID" value="MBZ4186458.1"/>
    <property type="molecule type" value="Genomic_DNA"/>
</dbReference>
<dbReference type="InterPro" id="IPR036255">
    <property type="entry name" value="YgfB-like_sf"/>
</dbReference>
<organism evidence="2 3">
    <name type="scientific">Thermomonas beijingensis</name>
    <dbReference type="NCBI Taxonomy" id="2872701"/>
    <lineage>
        <taxon>Bacteria</taxon>
        <taxon>Pseudomonadati</taxon>
        <taxon>Pseudomonadota</taxon>
        <taxon>Gammaproteobacteria</taxon>
        <taxon>Lysobacterales</taxon>
        <taxon>Lysobacteraceae</taxon>
        <taxon>Thermomonas</taxon>
    </lineage>
</organism>
<evidence type="ECO:0000313" key="2">
    <source>
        <dbReference type="EMBL" id="MBZ4186458.1"/>
    </source>
</evidence>
<gene>
    <name evidence="2" type="ORF">K7B09_08995</name>
</gene>
<evidence type="ECO:0000313" key="3">
    <source>
        <dbReference type="Proteomes" id="UP001430290"/>
    </source>
</evidence>
<dbReference type="PANTHER" id="PTHR37528">
    <property type="entry name" value="UPF0149 PROTEIN YGFB"/>
    <property type="match status" value="1"/>
</dbReference>
<accession>A0ABS7TF50</accession>
<comment type="caution">
    <text evidence="2">The sequence shown here is derived from an EMBL/GenBank/DDBJ whole genome shotgun (WGS) entry which is preliminary data.</text>
</comment>
<comment type="similarity">
    <text evidence="1">Belongs to the UPF0149 family.</text>
</comment>
<dbReference type="InterPro" id="IPR011978">
    <property type="entry name" value="YgfB-like"/>
</dbReference>
<sequence length="175" mass="18691">MPGWTEVAQAANRLALASSPAELHGSLCGWLAAGGADVADWPAQVMVDSALSTPVAGDALDRLRRASVEQLRDPDFGFQMLLPEDAAVSVRAMELFAWCRAFLGGFGLALGQATLSEEAQEALSDLANLGGAQLDEGEQDDDEEALAEIEEYLRMAVLLLHADCVLGSQQRQRLH</sequence>
<keyword evidence="3" id="KW-1185">Reference proteome</keyword>
<evidence type="ECO:0000256" key="1">
    <source>
        <dbReference type="ARBA" id="ARBA00038308"/>
    </source>
</evidence>
<dbReference type="SUPFAM" id="SSF101327">
    <property type="entry name" value="YgfB-like"/>
    <property type="match status" value="1"/>
</dbReference>
<dbReference type="Gene3D" id="1.20.120.740">
    <property type="entry name" value="YgfB uncharacterised protein family UPF0149, PF03695"/>
    <property type="match status" value="1"/>
</dbReference>
<dbReference type="NCBIfam" id="NF003405">
    <property type="entry name" value="PRK04758.1"/>
    <property type="match status" value="1"/>
</dbReference>
<name>A0ABS7TF50_9GAMM</name>
<dbReference type="PANTHER" id="PTHR37528:SF1">
    <property type="entry name" value="UPF0149 PROTEIN YGFB"/>
    <property type="match status" value="1"/>
</dbReference>
<dbReference type="Proteomes" id="UP001430290">
    <property type="component" value="Unassembled WGS sequence"/>
</dbReference>